<keyword evidence="1" id="KW-0677">Repeat</keyword>
<proteinExistence type="predicted"/>
<evidence type="ECO:0000256" key="3">
    <source>
        <dbReference type="SAM" id="SignalP"/>
    </source>
</evidence>
<protein>
    <submittedName>
        <fullName evidence="5">RHS repeat protein</fullName>
    </submittedName>
</protein>
<gene>
    <name evidence="5" type="ORF">DTW94_22045</name>
</gene>
<sequence>MARGVTVVTSAALLAGLLSAEALAVTRLALPSLQKIRPVPVTEVESRAGDASLGNRPAPDVTWPSPGTAEATFARPGERRRLKPGGLPVEVSPAVGGDIVVEALGRKAAEAAGVDGVVLAIEGGRGAADVKVDYSAFQDAYGGGWASRLTLAELPACALTTPDEAACRPRPLDGVRNNPEEGTVTARADLSGSVPAAREEDGPRTLSAARTPAATGARTAVRAAAAPSATLLAVTSKPSGPEGDFTATPLAPSASWEAGGAAGAFAWSYELQTPPVPGDLGPKLSLSYNSSSLDGRTAATNNQANNIGDGWGMEPGFIERRYKPCNADMADGNNKARNGDLCWATDNAVLSLGGKSGELVKDDKTGTWKLAADDGTRIERLTDTARANGDNDGEYWRVTDVNGVQYHFGYHRLPGWASGKPTTDSTWTVPVHGNQSGEPCHKSAFADSWCQQGWRWNLDYVVTPHGDAMAYYWGKETNHYGRNVNTSTGASTATPYTRGGHLQRIEYGLGSGDLYTGTPAAKVTFTAAERCLPTSSFDCAEAKFTKENAKHWPDVPFDQYCAAGTECKNRYSPSFWSRKRITDITTEVRSGTAYQKVDSWKLTHQFPSTGDGSSPALWLASVTRTGHTGTASSLPAVTFLGTQLKNRVDTTGDGIPPLIRYRVSAVNTESGGTVAVTYSAPECTPGSLPAEASNTKRCYPVFWSSPDSPAAEYKPVKDWFHTYVVTQVREEDRVGGAPPKQIDYTYLGGAAWAKSEDEFAKPDHRTYSGFRGYGQVRTTVGSGDDGPRLRTENRYFRGIAGAEVPDSEGVGATDHPAFAGMTREEATFEGGTLIEASVLTPWKSATTASRARPGLPALTAQMSSGEQAEVVRTQVDAGWRRTKVERTYDAYGMVATETDHGDTARSGDESCTTTTYARNTGTNLVGTAASVKMTAKACGAALTLPRDLISEKRTYFDGSTSLGAAPTKGDVTRVDEQNAAGTGFVTVETNRTDQHGRTVETTDAAGEKTLTAFTPATRYATTKTVTTNALGHAMTVETEPGRGEELAKVDANGKRTDAVRDGLGRVVKAWHVGRPKADHPQEPSQEYAYSVSRTQPTVVTTKTLRHTGDYRTEYTFYDGLLRERETQAPSGNGVGRIIGEKKYDSRGLEWKTYNGYYATGDASATLVTGDDTKVADLIRTQYDGAGRPTLQIAEKYGVEQRRTSTLYDGDRTTVIPPKGETATTTVTDVEGRTVELIQYTDDARTTSQSTKYTYTPAGLKETATDPTGAKWTYTYDHRGRAVRTEDPDKGPTTTTYDNADRPVTTTDANGVTVATTYDGIGRKTAVTQGGTKLTSWVYDTVAKGQLTKSVRHLGGQEYAVETTGLNDRYQPTATKVTVPAREGALAGTYQWTYGYGERTGQLEWTRHPAIGGQAAERVSHRYSTSLPYDQVVATSNLAGTLVNDVTYDAFKRPLRTEFGQAGQHVWETREYDEHTGNLKRTVTDRETGPSRIDDTVYTYDIAGNITRLVTASGQDQARTVDTQCFTVDALRRITNAWTATDACAAKPNADGSAGGQAPQVGGPDAYWHQFTYDAIGNRQKEIQHKVAGDPLATKDVTRTYGYGENGANKRALTSVTTQTEGSAATKDTYAFDKVGNTTARTVGAVAQSLDWDAEGHLSKVTEGGKTTEYVYDADGDRLLAKDATGTTLLLPAGNELKLEANGTKTATRHYTQDGKTVATKVSGRTSIMLSDHHGTATVAVLMGAGQALTRRKTHIFGGTRVAQPANWPGGQGFVGGTSDPTGLTHLGAREYDPKLGRFISVDPIMDTADPQQMHGYTYGNNNPLVYTDPDGKFFGSFILMIMKVVKAVLRIISTLRRTVPVRATNTGKMHGPFVPTATTPRVHGPFVSSTARAQAQARADAAAREQQRRADEQRARDNETKKNTAQKDTRSGWRKFWDGTKETFTTWDGWKNRVLPTAGFVTCVVASAGVCGIAGVAVATSVYVGDRVTTGKWDHGTYGKNLAWGAFGTAAAFKYARWGGATAKEAMWGSALSRTSVVTKPATTTSGAIRQPGPMNWSVTRGNMVSNANFAFGFCGAGSMSPGLLVGSC</sequence>
<dbReference type="Gene3D" id="2.180.10.10">
    <property type="entry name" value="RHS repeat-associated core"/>
    <property type="match status" value="1"/>
</dbReference>
<name>A0AAD0Q8D5_9ACTN</name>
<dbReference type="PANTHER" id="PTHR32305">
    <property type="match status" value="1"/>
</dbReference>
<evidence type="ECO:0000256" key="2">
    <source>
        <dbReference type="SAM" id="MobiDB-lite"/>
    </source>
</evidence>
<feature type="region of interest" description="Disordered" evidence="2">
    <location>
        <begin position="1870"/>
        <end position="1932"/>
    </location>
</feature>
<dbReference type="InterPro" id="IPR050708">
    <property type="entry name" value="T6SS_VgrG/RHS"/>
</dbReference>
<evidence type="ECO:0000313" key="6">
    <source>
        <dbReference type="Proteomes" id="UP000253779"/>
    </source>
</evidence>
<dbReference type="PANTHER" id="PTHR32305:SF17">
    <property type="entry name" value="TRNA NUCLEASE WAPA"/>
    <property type="match status" value="1"/>
</dbReference>
<evidence type="ECO:0000256" key="1">
    <source>
        <dbReference type="ARBA" id="ARBA00022737"/>
    </source>
</evidence>
<dbReference type="Pfam" id="PF25023">
    <property type="entry name" value="TEN_YD-shell"/>
    <property type="match status" value="1"/>
</dbReference>
<dbReference type="NCBIfam" id="TIGR01643">
    <property type="entry name" value="YD_repeat_2x"/>
    <property type="match status" value="1"/>
</dbReference>
<feature type="region of interest" description="Disordered" evidence="2">
    <location>
        <begin position="169"/>
        <end position="214"/>
    </location>
</feature>
<feature type="signal peptide" evidence="3">
    <location>
        <begin position="1"/>
        <end position="24"/>
    </location>
</feature>
<keyword evidence="3" id="KW-0732">Signal</keyword>
<evidence type="ECO:0000259" key="4">
    <source>
        <dbReference type="Pfam" id="PF25023"/>
    </source>
</evidence>
<dbReference type="InterPro" id="IPR006530">
    <property type="entry name" value="YD"/>
</dbReference>
<feature type="compositionally biased region" description="Basic and acidic residues" evidence="2">
    <location>
        <begin position="1901"/>
        <end position="1932"/>
    </location>
</feature>
<evidence type="ECO:0000313" key="5">
    <source>
        <dbReference type="EMBL" id="AXI73647.1"/>
    </source>
</evidence>
<feature type="region of interest" description="Disordered" evidence="2">
    <location>
        <begin position="1284"/>
        <end position="1304"/>
    </location>
</feature>
<dbReference type="Proteomes" id="UP000253779">
    <property type="component" value="Chromosome"/>
</dbReference>
<dbReference type="NCBIfam" id="TIGR03696">
    <property type="entry name" value="Rhs_assc_core"/>
    <property type="match status" value="1"/>
</dbReference>
<feature type="chain" id="PRO_5042046830" evidence="3">
    <location>
        <begin position="25"/>
        <end position="2089"/>
    </location>
</feature>
<dbReference type="InterPro" id="IPR022385">
    <property type="entry name" value="Rhs_assc_core"/>
</dbReference>
<dbReference type="EMBL" id="CP030930">
    <property type="protein sequence ID" value="AXI73647.1"/>
    <property type="molecule type" value="Genomic_DNA"/>
</dbReference>
<feature type="compositionally biased region" description="Polar residues" evidence="2">
    <location>
        <begin position="1291"/>
        <end position="1304"/>
    </location>
</feature>
<dbReference type="InterPro" id="IPR056823">
    <property type="entry name" value="TEN-like_YD-shell"/>
</dbReference>
<feature type="region of interest" description="Disordered" evidence="2">
    <location>
        <begin position="47"/>
        <end position="71"/>
    </location>
</feature>
<reference evidence="5 6" key="1">
    <citation type="submission" date="2018-07" db="EMBL/GenBank/DDBJ databases">
        <title>Complete genome sequence of soil actinomycete Streptomyces cavourensis tj430.</title>
        <authorList>
            <person name="Wang P."/>
            <person name="Huang Y."/>
        </authorList>
    </citation>
    <scope>NUCLEOTIDE SEQUENCE [LARGE SCALE GENOMIC DNA]</scope>
    <source>
        <strain evidence="5 6">TJ430</strain>
    </source>
</reference>
<feature type="domain" description="Teneurin-like YD-shell" evidence="4">
    <location>
        <begin position="1387"/>
        <end position="1823"/>
    </location>
</feature>
<accession>A0AAD0Q8D5</accession>
<organism evidence="5 6">
    <name type="scientific">Streptomyces cavourensis</name>
    <dbReference type="NCBI Taxonomy" id="67258"/>
    <lineage>
        <taxon>Bacteria</taxon>
        <taxon>Bacillati</taxon>
        <taxon>Actinomycetota</taxon>
        <taxon>Actinomycetes</taxon>
        <taxon>Kitasatosporales</taxon>
        <taxon>Streptomycetaceae</taxon>
        <taxon>Streptomyces</taxon>
    </lineage>
</organism>
<feature type="compositionally biased region" description="Low complexity" evidence="2">
    <location>
        <begin position="1891"/>
        <end position="1900"/>
    </location>
</feature>
<dbReference type="InterPro" id="IPR031325">
    <property type="entry name" value="RHS_repeat"/>
</dbReference>
<dbReference type="Pfam" id="PF05593">
    <property type="entry name" value="RHS_repeat"/>
    <property type="match status" value="1"/>
</dbReference>